<comment type="similarity">
    <text evidence="1">Belongs to the EndA/NucM nuclease family.</text>
</comment>
<dbReference type="InterPro" id="IPR013783">
    <property type="entry name" value="Ig-like_fold"/>
</dbReference>
<protein>
    <submittedName>
        <fullName evidence="7">Endonuclease I</fullName>
    </submittedName>
</protein>
<keyword evidence="8" id="KW-1185">Reference proteome</keyword>
<keyword evidence="4" id="KW-0378">Hydrolase</keyword>
<keyword evidence="7" id="KW-0255">Endonuclease</keyword>
<feature type="chain" id="PRO_5004081364" evidence="5">
    <location>
        <begin position="19"/>
        <end position="593"/>
    </location>
</feature>
<proteinExistence type="inferred from homology"/>
<dbReference type="Pfam" id="PF18962">
    <property type="entry name" value="Por_Secre_tail"/>
    <property type="match status" value="1"/>
</dbReference>
<dbReference type="GO" id="GO:0004519">
    <property type="term" value="F:endonuclease activity"/>
    <property type="evidence" value="ECO:0007669"/>
    <property type="project" value="UniProtKB-KW"/>
</dbReference>
<dbReference type="PATRIC" id="fig|1137281.3.peg.1800"/>
<feature type="domain" description="Fibronectin type-III" evidence="6">
    <location>
        <begin position="280"/>
        <end position="369"/>
    </location>
</feature>
<dbReference type="SMART" id="SM00060">
    <property type="entry name" value="FN3"/>
    <property type="match status" value="1"/>
</dbReference>
<organism evidence="7 8">
    <name type="scientific">Xanthomarina gelatinilytica</name>
    <dbReference type="NCBI Taxonomy" id="1137281"/>
    <lineage>
        <taxon>Bacteria</taxon>
        <taxon>Pseudomonadati</taxon>
        <taxon>Bacteroidota</taxon>
        <taxon>Flavobacteriia</taxon>
        <taxon>Flavobacteriales</taxon>
        <taxon>Flavobacteriaceae</taxon>
        <taxon>Xanthomarina</taxon>
    </lineage>
</organism>
<dbReference type="eggNOG" id="COG2356">
    <property type="taxonomic scope" value="Bacteria"/>
</dbReference>
<reference evidence="7 8" key="1">
    <citation type="submission" date="2012-12" db="EMBL/GenBank/DDBJ databases">
        <title>Genome assembly of Formosa sp. AK20.</title>
        <authorList>
            <person name="Kumar R."/>
            <person name="Khatri I."/>
            <person name="Vaidya B."/>
            <person name="Subramanian S."/>
            <person name="Pinnaka A."/>
        </authorList>
    </citation>
    <scope>NUCLEOTIDE SEQUENCE [LARGE SCALE GENOMIC DNA]</scope>
    <source>
        <strain evidence="7 8">AK20</strain>
    </source>
</reference>
<evidence type="ECO:0000256" key="4">
    <source>
        <dbReference type="ARBA" id="ARBA00022801"/>
    </source>
</evidence>
<evidence type="ECO:0000259" key="6">
    <source>
        <dbReference type="PROSITE" id="PS50853"/>
    </source>
</evidence>
<dbReference type="AlphaFoldDB" id="M7MET9"/>
<dbReference type="OrthoDB" id="5485925at2"/>
<dbReference type="InterPro" id="IPR007346">
    <property type="entry name" value="Endonuclease-I"/>
</dbReference>
<dbReference type="Pfam" id="PF00041">
    <property type="entry name" value="fn3"/>
    <property type="match status" value="1"/>
</dbReference>
<feature type="signal peptide" evidence="5">
    <location>
        <begin position="1"/>
        <end position="18"/>
    </location>
</feature>
<dbReference type="InterPro" id="IPR026444">
    <property type="entry name" value="Secre_tail"/>
</dbReference>
<evidence type="ECO:0000256" key="2">
    <source>
        <dbReference type="ARBA" id="ARBA00022722"/>
    </source>
</evidence>
<dbReference type="CDD" id="cd00063">
    <property type="entry name" value="FN3"/>
    <property type="match status" value="1"/>
</dbReference>
<comment type="caution">
    <text evidence="7">The sequence shown here is derived from an EMBL/GenBank/DDBJ whole genome shotgun (WGS) entry which is preliminary data.</text>
</comment>
<dbReference type="SUPFAM" id="SSF54060">
    <property type="entry name" value="His-Me finger endonucleases"/>
    <property type="match status" value="1"/>
</dbReference>
<evidence type="ECO:0000313" key="8">
    <source>
        <dbReference type="Proteomes" id="UP000012024"/>
    </source>
</evidence>
<dbReference type="InterPro" id="IPR036116">
    <property type="entry name" value="FN3_sf"/>
</dbReference>
<evidence type="ECO:0000256" key="3">
    <source>
        <dbReference type="ARBA" id="ARBA00022729"/>
    </source>
</evidence>
<dbReference type="NCBIfam" id="TIGR04183">
    <property type="entry name" value="Por_Secre_tail"/>
    <property type="match status" value="1"/>
</dbReference>
<dbReference type="PROSITE" id="PS50853">
    <property type="entry name" value="FN3"/>
    <property type="match status" value="1"/>
</dbReference>
<dbReference type="Proteomes" id="UP000012024">
    <property type="component" value="Unassembled WGS sequence"/>
</dbReference>
<dbReference type="RefSeq" id="WP_007649846.1">
    <property type="nucleotide sequence ID" value="NZ_ANLA01000014.1"/>
</dbReference>
<keyword evidence="3 5" id="KW-0732">Signal</keyword>
<dbReference type="Gene3D" id="2.60.40.10">
    <property type="entry name" value="Immunoglobulins"/>
    <property type="match status" value="1"/>
</dbReference>
<dbReference type="InterPro" id="IPR003961">
    <property type="entry name" value="FN3_dom"/>
</dbReference>
<dbReference type="EMBL" id="ANLA01000014">
    <property type="protein sequence ID" value="EMQ94727.1"/>
    <property type="molecule type" value="Genomic_DNA"/>
</dbReference>
<sequence>MKHFYTLLLLLVSVTTFAQIPAGYYSTATGSGYTLKTQLKNIITNGHSPKTYDQLFDLATGYRATDVDDFYENDGSVMDMYSENPTSTDPYNYSYYANPSDKCGNYNSEMDCYNGEHLMPQSVYGSAMPMVGDIHQVIPTDGYVNNGRGSLAFGETNSATTTYMNGSKRGPSSISGYSGTVFEPIDEFKGDIARCLLYFAVRYEDQVDSWSHPMLNGTNDQVYEDWFIALLLDWHNNDAVNQRELNRNNAAYIHQGNRNPFIDNPSYANMIWNPTPDTEAPTDPINLVAFNPQPHSIELSWTASTDNIGVIAYDIYIDDVYTNFTTNQTSITVLNLGVNTTYCFKVKARDAAGNESGFSNEACETTQEENGSGLYCINETFNDIPANSSSYSDRTWTGDQGYTWNATDARTDQTLNGRAITIRNGMLNTNPDFEFIESVTITTQRVFGGDSGTFDLVINGNIIATIPYSDTAQTTTIPCNISQVTSFVINNNTNPSNRVMFDDLKWTCGLLSNEEFSQETFNIYPNPVSNQLNIQLNSTEKTQIEIYNILGKRVLTKTIHQSQSIQLDNLNSGVYILKLTQGNTTISKKLIKK</sequence>
<dbReference type="InterPro" id="IPR044925">
    <property type="entry name" value="His-Me_finger_sf"/>
</dbReference>
<evidence type="ECO:0000256" key="5">
    <source>
        <dbReference type="SAM" id="SignalP"/>
    </source>
</evidence>
<evidence type="ECO:0000313" key="7">
    <source>
        <dbReference type="EMBL" id="EMQ94727.1"/>
    </source>
</evidence>
<dbReference type="GO" id="GO:0016787">
    <property type="term" value="F:hydrolase activity"/>
    <property type="evidence" value="ECO:0007669"/>
    <property type="project" value="UniProtKB-KW"/>
</dbReference>
<dbReference type="GeneID" id="98641677"/>
<keyword evidence="2" id="KW-0540">Nuclease</keyword>
<name>M7MET9_9FLAO</name>
<dbReference type="PANTHER" id="PTHR33607:SF2">
    <property type="entry name" value="ENDONUCLEASE-1"/>
    <property type="match status" value="1"/>
</dbReference>
<gene>
    <name evidence="7" type="ORF">D778_00367</name>
</gene>
<evidence type="ECO:0000256" key="1">
    <source>
        <dbReference type="ARBA" id="ARBA00006429"/>
    </source>
</evidence>
<accession>M7MET9</accession>
<dbReference type="PANTHER" id="PTHR33607">
    <property type="entry name" value="ENDONUCLEASE-1"/>
    <property type="match status" value="1"/>
</dbReference>
<dbReference type="Pfam" id="PF04231">
    <property type="entry name" value="Endonuclease_1"/>
    <property type="match status" value="1"/>
</dbReference>
<dbReference type="SUPFAM" id="SSF49265">
    <property type="entry name" value="Fibronectin type III"/>
    <property type="match status" value="1"/>
</dbReference>